<dbReference type="GO" id="GO:0050660">
    <property type="term" value="F:flavin adenine dinucleotide binding"/>
    <property type="evidence" value="ECO:0007669"/>
    <property type="project" value="InterPro"/>
</dbReference>
<dbReference type="GO" id="GO:0006221">
    <property type="term" value="P:pyrimidine nucleotide biosynthetic process"/>
    <property type="evidence" value="ECO:0007669"/>
    <property type="project" value="InterPro"/>
</dbReference>
<dbReference type="Gene3D" id="2.40.30.10">
    <property type="entry name" value="Translation factors"/>
    <property type="match status" value="1"/>
</dbReference>
<dbReference type="InterPro" id="IPR012165">
    <property type="entry name" value="Cyt_c3_hydrogenase_gsu"/>
</dbReference>
<dbReference type="PIRSF" id="PIRSF006816">
    <property type="entry name" value="Cyc3_hyd_g"/>
    <property type="match status" value="1"/>
</dbReference>
<dbReference type="PANTHER" id="PTHR43513:SF3">
    <property type="entry name" value="DIHYDROOROTATE DEHYDROGENASE B (NAD(+)), ELECTRON TRANSFER SUBUNIT-RELATED"/>
    <property type="match status" value="1"/>
</dbReference>
<dbReference type="eggNOG" id="arCOG02199">
    <property type="taxonomic scope" value="Archaea"/>
</dbReference>
<dbReference type="GeneID" id="9744575"/>
<name>E1RJV7_METP4</name>
<dbReference type="PANTHER" id="PTHR43513">
    <property type="entry name" value="DIHYDROOROTATE DEHYDROGENASE B (NAD(+)), ELECTRON TRANSFER SUBUNIT"/>
    <property type="match status" value="1"/>
</dbReference>
<dbReference type="Gene3D" id="3.40.50.80">
    <property type="entry name" value="Nucleotide-binding domain of ferredoxin-NADP reductase (FNR) module"/>
    <property type="match status" value="1"/>
</dbReference>
<feature type="binding site" evidence="1">
    <location>
        <position position="220"/>
    </location>
    <ligand>
        <name>[2Fe-2S] cluster</name>
        <dbReference type="ChEBI" id="CHEBI:190135"/>
    </ligand>
</feature>
<dbReference type="KEGG" id="mpi:Mpet_2093"/>
<dbReference type="InterPro" id="IPR050353">
    <property type="entry name" value="PyrK_electron_transfer"/>
</dbReference>
<gene>
    <name evidence="3" type="ordered locus">Mpet_2093</name>
</gene>
<dbReference type="OrthoDB" id="35401at2157"/>
<dbReference type="RefSeq" id="WP_013330018.1">
    <property type="nucleotide sequence ID" value="NC_014507.1"/>
</dbReference>
<evidence type="ECO:0000259" key="2">
    <source>
        <dbReference type="PROSITE" id="PS51384"/>
    </source>
</evidence>
<keyword evidence="1" id="KW-0411">Iron-sulfur</keyword>
<dbReference type="HOGENOM" id="CLU_003827_1_0_2"/>
<dbReference type="InterPro" id="IPR019480">
    <property type="entry name" value="Dihydroorotate_DH_Fe-S-bd"/>
</dbReference>
<dbReference type="STRING" id="679926.Mpet_2093"/>
<keyword evidence="1" id="KW-0408">Iron</keyword>
<dbReference type="GO" id="GO:0016491">
    <property type="term" value="F:oxidoreductase activity"/>
    <property type="evidence" value="ECO:0007669"/>
    <property type="project" value="InterPro"/>
</dbReference>
<evidence type="ECO:0000256" key="1">
    <source>
        <dbReference type="PIRSR" id="PIRSR006816-2"/>
    </source>
</evidence>
<dbReference type="InterPro" id="IPR017927">
    <property type="entry name" value="FAD-bd_FR_type"/>
</dbReference>
<evidence type="ECO:0000313" key="3">
    <source>
        <dbReference type="EMBL" id="ADN36841.1"/>
    </source>
</evidence>
<dbReference type="EMBL" id="CP002117">
    <property type="protein sequence ID" value="ADN36841.1"/>
    <property type="molecule type" value="Genomic_DNA"/>
</dbReference>
<organism evidence="3 4">
    <name type="scientific">Methanolacinia petrolearia (strain DSM 11571 / OCM 486 / SEBR 4847)</name>
    <name type="common">Methanoplanus petrolearius</name>
    <dbReference type="NCBI Taxonomy" id="679926"/>
    <lineage>
        <taxon>Archaea</taxon>
        <taxon>Methanobacteriati</taxon>
        <taxon>Methanobacteriota</taxon>
        <taxon>Stenosarchaea group</taxon>
        <taxon>Methanomicrobia</taxon>
        <taxon>Methanomicrobiales</taxon>
        <taxon>Methanomicrobiaceae</taxon>
        <taxon>Methanolacinia</taxon>
    </lineage>
</organism>
<sequence length="279" mass="30473">MAYKIEKAEMIAENIFEFWINAPHVAKNARAGQFLVIRINDKGERIPLTVSGVDGDLVRIVFMKVGKTTMFLSTLGEGDFIEDVAGPLGHPSEIKDWGRCVVIGGGVGIACLPILAKALKESGNEVTGIIGARNKSLLLLKDELASHCDELVVCTDDGSFGYHGFPVDILKKKLEEGVVDCVWIIGPAIMMKITSLATVPYNVRTFVSLNPIMVDGTGMCGSCRVTIDGETKFACVDGPEFEAASVDWNELMTRQRIYTEEELKARELFEDHTCECGGH</sequence>
<comment type="cofactor">
    <cofactor evidence="1">
        <name>[2Fe-2S] cluster</name>
        <dbReference type="ChEBI" id="CHEBI:190135"/>
    </cofactor>
    <text evidence="1">Binds 1 [2Fe-2S] cluster per subunit.</text>
</comment>
<keyword evidence="1" id="KW-0479">Metal-binding</keyword>
<keyword evidence="4" id="KW-1185">Reference proteome</keyword>
<dbReference type="Pfam" id="PF10418">
    <property type="entry name" value="DHODB_Fe-S_bind"/>
    <property type="match status" value="1"/>
</dbReference>
<feature type="binding site" evidence="1">
    <location>
        <position position="235"/>
    </location>
    <ligand>
        <name>[2Fe-2S] cluster</name>
        <dbReference type="ChEBI" id="CHEBI:190135"/>
    </ligand>
</feature>
<dbReference type="GO" id="GO:0051537">
    <property type="term" value="F:2 iron, 2 sulfur cluster binding"/>
    <property type="evidence" value="ECO:0007669"/>
    <property type="project" value="UniProtKB-KW"/>
</dbReference>
<reference evidence="3 4" key="1">
    <citation type="journal article" date="2010" name="Stand. Genomic Sci.">
        <title>Complete genome sequence of Methanoplanus petrolearius type strain (SEBR 4847).</title>
        <authorList>
            <person name="Brambilla E."/>
            <person name="Djao O.D."/>
            <person name="Daligault H."/>
            <person name="Lapidus A."/>
            <person name="Lucas S."/>
            <person name="Hammon N."/>
            <person name="Nolan M."/>
            <person name="Tice H."/>
            <person name="Cheng J.F."/>
            <person name="Han C."/>
            <person name="Tapia R."/>
            <person name="Goodwin L."/>
            <person name="Pitluck S."/>
            <person name="Liolios K."/>
            <person name="Ivanova N."/>
            <person name="Mavromatis K."/>
            <person name="Mikhailova N."/>
            <person name="Pati A."/>
            <person name="Chen A."/>
            <person name="Palaniappan K."/>
            <person name="Land M."/>
            <person name="Hauser L."/>
            <person name="Chang Y.J."/>
            <person name="Jeffries C.D."/>
            <person name="Rohde M."/>
            <person name="Spring S."/>
            <person name="Sikorski J."/>
            <person name="Goker M."/>
            <person name="Woyke T."/>
            <person name="Bristow J."/>
            <person name="Eisen J.A."/>
            <person name="Markowitz V."/>
            <person name="Hugenholtz P."/>
            <person name="Kyrpides N.C."/>
            <person name="Klenk H.P."/>
        </authorList>
    </citation>
    <scope>NUCLEOTIDE SEQUENCE [LARGE SCALE GENOMIC DNA]</scope>
    <source>
        <strain evidence="4">DSM 11571 / OCM 486 / SEBR 4847</strain>
    </source>
</reference>
<dbReference type="CDD" id="cd06219">
    <property type="entry name" value="DHOD_e_trans_like1"/>
    <property type="match status" value="1"/>
</dbReference>
<dbReference type="PROSITE" id="PS51384">
    <property type="entry name" value="FAD_FR"/>
    <property type="match status" value="1"/>
</dbReference>
<keyword evidence="1" id="KW-0001">2Fe-2S</keyword>
<dbReference type="SUPFAM" id="SSF63380">
    <property type="entry name" value="Riboflavin synthase domain-like"/>
    <property type="match status" value="1"/>
</dbReference>
<protein>
    <submittedName>
        <fullName evidence="3">Dihydroorotate dehydrogenase, electron transfer subunit, iron-sulfur cluster binding domain protein</fullName>
    </submittedName>
</protein>
<dbReference type="NCBIfam" id="NF004862">
    <property type="entry name" value="PRK06222.1"/>
    <property type="match status" value="1"/>
</dbReference>
<dbReference type="GO" id="GO:0046872">
    <property type="term" value="F:metal ion binding"/>
    <property type="evidence" value="ECO:0007669"/>
    <property type="project" value="UniProtKB-KW"/>
</dbReference>
<dbReference type="SUPFAM" id="SSF52343">
    <property type="entry name" value="Ferredoxin reductase-like, C-terminal NADP-linked domain"/>
    <property type="match status" value="1"/>
</dbReference>
<dbReference type="AlphaFoldDB" id="E1RJV7"/>
<dbReference type="InterPro" id="IPR039261">
    <property type="entry name" value="FNR_nucleotide-bd"/>
</dbReference>
<feature type="binding site" evidence="1">
    <location>
        <position position="223"/>
    </location>
    <ligand>
        <name>[2Fe-2S] cluster</name>
        <dbReference type="ChEBI" id="CHEBI:190135"/>
    </ligand>
</feature>
<proteinExistence type="predicted"/>
<feature type="domain" description="FAD-binding FR-type" evidence="2">
    <location>
        <begin position="1"/>
        <end position="94"/>
    </location>
</feature>
<dbReference type="InterPro" id="IPR017938">
    <property type="entry name" value="Riboflavin_synthase-like_b-brl"/>
</dbReference>
<dbReference type="Proteomes" id="UP000006565">
    <property type="component" value="Chromosome"/>
</dbReference>
<accession>E1RJV7</accession>
<evidence type="ECO:0000313" key="4">
    <source>
        <dbReference type="Proteomes" id="UP000006565"/>
    </source>
</evidence>